<dbReference type="EMBL" id="JBHTOA010000015">
    <property type="protein sequence ID" value="MFD1398071.1"/>
    <property type="molecule type" value="Genomic_DNA"/>
</dbReference>
<dbReference type="PANTHER" id="PTHR48079:SF6">
    <property type="entry name" value="NAD(P)-BINDING DOMAIN-CONTAINING PROTEIN-RELATED"/>
    <property type="match status" value="1"/>
</dbReference>
<dbReference type="PANTHER" id="PTHR48079">
    <property type="entry name" value="PROTEIN YEEZ"/>
    <property type="match status" value="1"/>
</dbReference>
<reference evidence="3" key="1">
    <citation type="journal article" date="2019" name="Int. J. Syst. Evol. Microbiol.">
        <title>The Global Catalogue of Microorganisms (GCM) 10K type strain sequencing project: providing services to taxonomists for standard genome sequencing and annotation.</title>
        <authorList>
            <consortium name="The Broad Institute Genomics Platform"/>
            <consortium name="The Broad Institute Genome Sequencing Center for Infectious Disease"/>
            <person name="Wu L."/>
            <person name="Ma J."/>
        </authorList>
    </citation>
    <scope>NUCLEOTIDE SEQUENCE [LARGE SCALE GENOMIC DNA]</scope>
    <source>
        <strain evidence="3">CCM 9110</strain>
    </source>
</reference>
<gene>
    <name evidence="2" type="ORF">ACFQ41_01965</name>
</gene>
<evidence type="ECO:0000313" key="2">
    <source>
        <dbReference type="EMBL" id="MFD1398071.1"/>
    </source>
</evidence>
<evidence type="ECO:0000259" key="1">
    <source>
        <dbReference type="Pfam" id="PF01370"/>
    </source>
</evidence>
<organism evidence="2 3">
    <name type="scientific">Lacticaseibacillus suilingensis</name>
    <dbReference type="NCBI Taxonomy" id="2799577"/>
    <lineage>
        <taxon>Bacteria</taxon>
        <taxon>Bacillati</taxon>
        <taxon>Bacillota</taxon>
        <taxon>Bacilli</taxon>
        <taxon>Lactobacillales</taxon>
        <taxon>Lactobacillaceae</taxon>
        <taxon>Lacticaseibacillus</taxon>
    </lineage>
</organism>
<name>A0ABW4BDQ1_9LACO</name>
<sequence length="336" mass="35680">MIKKVLVTGGNGFLGMQLIAQLLNHGATVRATLRSLEQAAAVKQTLAANQVQHLDQLSFIAADLTHDTNWTEAMANIDGVYAVAAPVFVAGASDAALAHEAEAGTLRILKAANLAGVKRVVMTGNWGAIGYSNHDRTRVTTEADWTDPAEPGLSPYEKSKLLAEKAAWQFAAAHPGQPELAVVNPVAMLGQSLNGHVSGSFGLVAGMLDGKHRPLANVPVNVVDVVDVATLHRLAMTQPAAAGHRFIASANGQITLPEIAALIRQQRPALAAKLPTRTLPDWLVKTLAPFSARAKEGRLMLMTNRHTSTAAAQSLGWQPQYTTEATILRTVDQLTK</sequence>
<dbReference type="InterPro" id="IPR001509">
    <property type="entry name" value="Epimerase_deHydtase"/>
</dbReference>
<dbReference type="InterPro" id="IPR036291">
    <property type="entry name" value="NAD(P)-bd_dom_sf"/>
</dbReference>
<proteinExistence type="predicted"/>
<dbReference type="SUPFAM" id="SSF51735">
    <property type="entry name" value="NAD(P)-binding Rossmann-fold domains"/>
    <property type="match status" value="1"/>
</dbReference>
<evidence type="ECO:0000313" key="3">
    <source>
        <dbReference type="Proteomes" id="UP001597199"/>
    </source>
</evidence>
<accession>A0ABW4BDQ1</accession>
<comment type="caution">
    <text evidence="2">The sequence shown here is derived from an EMBL/GenBank/DDBJ whole genome shotgun (WGS) entry which is preliminary data.</text>
</comment>
<dbReference type="InterPro" id="IPR051783">
    <property type="entry name" value="NAD(P)-dependent_oxidoreduct"/>
</dbReference>
<keyword evidence="3" id="KW-1185">Reference proteome</keyword>
<protein>
    <submittedName>
        <fullName evidence="2">SDR family NAD(P)-dependent oxidoreductase</fullName>
    </submittedName>
</protein>
<dbReference type="Gene3D" id="3.40.50.720">
    <property type="entry name" value="NAD(P)-binding Rossmann-like Domain"/>
    <property type="match status" value="1"/>
</dbReference>
<dbReference type="RefSeq" id="WP_204118621.1">
    <property type="nucleotide sequence ID" value="NZ_BOLV01000006.1"/>
</dbReference>
<feature type="domain" description="NAD-dependent epimerase/dehydratase" evidence="1">
    <location>
        <begin position="5"/>
        <end position="243"/>
    </location>
</feature>
<dbReference type="Pfam" id="PF01370">
    <property type="entry name" value="Epimerase"/>
    <property type="match status" value="1"/>
</dbReference>
<dbReference type="Proteomes" id="UP001597199">
    <property type="component" value="Unassembled WGS sequence"/>
</dbReference>